<keyword evidence="2" id="KW-1185">Reference proteome</keyword>
<dbReference type="EMBL" id="JBAWTH010000083">
    <property type="protein sequence ID" value="KAL2278738.1"/>
    <property type="molecule type" value="Genomic_DNA"/>
</dbReference>
<reference evidence="1 2" key="1">
    <citation type="submission" date="2024-03" db="EMBL/GenBank/DDBJ databases">
        <title>A high-quality draft genome sequence of Diaporthe vaccinii, a causative agent of upright dieback and viscid rot disease in cranberry plants.</title>
        <authorList>
            <person name="Sarrasin M."/>
            <person name="Lang B.F."/>
            <person name="Burger G."/>
        </authorList>
    </citation>
    <scope>NUCLEOTIDE SEQUENCE [LARGE SCALE GENOMIC DNA]</scope>
    <source>
        <strain evidence="1 2">IS7</strain>
    </source>
</reference>
<dbReference type="Proteomes" id="UP001600888">
    <property type="component" value="Unassembled WGS sequence"/>
</dbReference>
<sequence length="488" mass="56549">MSAPSVRSSEPLWHLVQYYMIRDFNTANENKDVNLKYWPIFQVADGDDQCPCWMVLVVTDAHIKFPDADDDCRIRIDEAWLEARRVENPVASIRVENIEHRVFATYRVKIPQSLNNGKQLHWTPLEMTRDPKDGSLAPVFSHHKMLRANLRLTAMSTPELLDQIRYKWVPEATRSFQDPKHYHDIYRWGAEKEFEFETAAVRNFNRTSVFPCWLILCHPREDELYQADPDDMLLQECLVVMQTPGLEEAFPKIGDLCDVAIGAEMPALDKDAKDTKDNLRLKPRSLKYFRATRLENSEWLSLDKKSVKGSSWKRYSTFKVLLPRKPVDDPSDYTPFQDFECKLDRSNIARQDGGSRPRIILDKQSSFKAYVWVDISTTTLSVELNALKTAISKPSKSHVANIAANRVMQQFKSLGRNDLCIVRAYNFNYKGKWGTRRYLKTEQNDETPAGFDFDECFPAHHANHIPQIRKGLRTNCLALTLREKVQTA</sequence>
<comment type="caution">
    <text evidence="1">The sequence shown here is derived from an EMBL/GenBank/DDBJ whole genome shotgun (WGS) entry which is preliminary data.</text>
</comment>
<protein>
    <submittedName>
        <fullName evidence="1">Uncharacterized protein</fullName>
    </submittedName>
</protein>
<proteinExistence type="predicted"/>
<gene>
    <name evidence="1" type="ORF">FJTKL_14193</name>
</gene>
<evidence type="ECO:0000313" key="2">
    <source>
        <dbReference type="Proteomes" id="UP001600888"/>
    </source>
</evidence>
<evidence type="ECO:0000313" key="1">
    <source>
        <dbReference type="EMBL" id="KAL2278738.1"/>
    </source>
</evidence>
<name>A0ABR4E8H3_9PEZI</name>
<accession>A0ABR4E8H3</accession>
<organism evidence="1 2">
    <name type="scientific">Diaporthe vaccinii</name>
    <dbReference type="NCBI Taxonomy" id="105482"/>
    <lineage>
        <taxon>Eukaryota</taxon>
        <taxon>Fungi</taxon>
        <taxon>Dikarya</taxon>
        <taxon>Ascomycota</taxon>
        <taxon>Pezizomycotina</taxon>
        <taxon>Sordariomycetes</taxon>
        <taxon>Sordariomycetidae</taxon>
        <taxon>Diaporthales</taxon>
        <taxon>Diaporthaceae</taxon>
        <taxon>Diaporthe</taxon>
        <taxon>Diaporthe eres species complex</taxon>
    </lineage>
</organism>